<dbReference type="InterPro" id="IPR053824">
    <property type="entry name" value="DUF7010"/>
</dbReference>
<evidence type="ECO:0000256" key="1">
    <source>
        <dbReference type="SAM" id="Phobius"/>
    </source>
</evidence>
<evidence type="ECO:0000313" key="2">
    <source>
        <dbReference type="EMBL" id="KNY26160.1"/>
    </source>
</evidence>
<feature type="transmembrane region" description="Helical" evidence="1">
    <location>
        <begin position="84"/>
        <end position="106"/>
    </location>
</feature>
<protein>
    <submittedName>
        <fullName evidence="2">Uncharacterized protein</fullName>
    </submittedName>
</protein>
<keyword evidence="3" id="KW-1185">Reference proteome</keyword>
<evidence type="ECO:0000313" key="3">
    <source>
        <dbReference type="Proteomes" id="UP000036923"/>
    </source>
</evidence>
<organism evidence="2 3">
    <name type="scientific">Pseudobacteroides cellulosolvens ATCC 35603 = DSM 2933</name>
    <dbReference type="NCBI Taxonomy" id="398512"/>
    <lineage>
        <taxon>Bacteria</taxon>
        <taxon>Bacillati</taxon>
        <taxon>Bacillota</taxon>
        <taxon>Clostridia</taxon>
        <taxon>Eubacteriales</taxon>
        <taxon>Oscillospiraceae</taxon>
        <taxon>Pseudobacteroides</taxon>
    </lineage>
</organism>
<sequence length="192" mass="21991">MRVPYLKQGIKVKKERLEYIKNTCGGSTGLYSGALFWLMASIISLFCSKYISTSFYIFGGAILVPVLSTSLLKFKKKKKAAGEYLHLTIISNMIFVALYPIAYVMQNKLPEYIPMVVALINAAHLLVFMWIHLEFLYCILVGVYFSLSIVFIFIFQQYMFNYMGFALCIVNLVFAVIIDKSSQKVSQIYQEE</sequence>
<feature type="transmembrane region" description="Helical" evidence="1">
    <location>
        <begin position="112"/>
        <end position="130"/>
    </location>
</feature>
<dbReference type="RefSeq" id="WP_036943775.1">
    <property type="nucleotide sequence ID" value="NZ_JQKC01000023.1"/>
</dbReference>
<gene>
    <name evidence="2" type="ORF">Bccel_1422</name>
</gene>
<keyword evidence="1" id="KW-0472">Membrane</keyword>
<dbReference type="EMBL" id="LGTC01000001">
    <property type="protein sequence ID" value="KNY26160.1"/>
    <property type="molecule type" value="Genomic_DNA"/>
</dbReference>
<name>A0A0L6JK71_9FIRM</name>
<proteinExistence type="predicted"/>
<feature type="transmembrane region" description="Helical" evidence="1">
    <location>
        <begin position="160"/>
        <end position="178"/>
    </location>
</feature>
<feature type="transmembrane region" description="Helical" evidence="1">
    <location>
        <begin position="55"/>
        <end position="72"/>
    </location>
</feature>
<dbReference type="STRING" id="398512.Bccel_1422"/>
<accession>A0A0L6JK71</accession>
<dbReference type="AlphaFoldDB" id="A0A0L6JK71"/>
<dbReference type="Pfam" id="PF22765">
    <property type="entry name" value="DUF7010"/>
    <property type="match status" value="1"/>
</dbReference>
<keyword evidence="1" id="KW-0812">Transmembrane</keyword>
<reference evidence="3" key="1">
    <citation type="submission" date="2015-07" db="EMBL/GenBank/DDBJ databases">
        <title>Near-Complete Genome Sequence of the Cellulolytic Bacterium Bacteroides (Pseudobacteroides) cellulosolvens ATCC 35603.</title>
        <authorList>
            <person name="Dassa B."/>
            <person name="Utturkar S.M."/>
            <person name="Klingeman D.M."/>
            <person name="Hurt R.A."/>
            <person name="Keller M."/>
            <person name="Xu J."/>
            <person name="Reddy Y.H.K."/>
            <person name="Borovok I."/>
            <person name="Grinberg I.R."/>
            <person name="Lamed R."/>
            <person name="Zhivin O."/>
            <person name="Bayer E.A."/>
            <person name="Brown S.D."/>
        </authorList>
    </citation>
    <scope>NUCLEOTIDE SEQUENCE [LARGE SCALE GENOMIC DNA]</scope>
    <source>
        <strain evidence="3">DSM 2933</strain>
    </source>
</reference>
<feature type="transmembrane region" description="Helical" evidence="1">
    <location>
        <begin position="20"/>
        <end position="43"/>
    </location>
</feature>
<dbReference type="Proteomes" id="UP000036923">
    <property type="component" value="Unassembled WGS sequence"/>
</dbReference>
<comment type="caution">
    <text evidence="2">The sequence shown here is derived from an EMBL/GenBank/DDBJ whole genome shotgun (WGS) entry which is preliminary data.</text>
</comment>
<feature type="transmembrane region" description="Helical" evidence="1">
    <location>
        <begin position="135"/>
        <end position="154"/>
    </location>
</feature>
<keyword evidence="1" id="KW-1133">Transmembrane helix</keyword>
<dbReference type="eggNOG" id="ENOG502ZDTU">
    <property type="taxonomic scope" value="Bacteria"/>
</dbReference>